<name>A0ACB7YCB1_9ERIC</name>
<dbReference type="EMBL" id="CM037158">
    <property type="protein sequence ID" value="KAH7850723.1"/>
    <property type="molecule type" value="Genomic_DNA"/>
</dbReference>
<keyword evidence="2" id="KW-1185">Reference proteome</keyword>
<reference evidence="1 2" key="1">
    <citation type="journal article" date="2021" name="Hortic Res">
        <title>High-quality reference genome and annotation aids understanding of berry development for evergreen blueberry (Vaccinium darrowii).</title>
        <authorList>
            <person name="Yu J."/>
            <person name="Hulse-Kemp A.M."/>
            <person name="Babiker E."/>
            <person name="Staton M."/>
        </authorList>
    </citation>
    <scope>NUCLEOTIDE SEQUENCE [LARGE SCALE GENOMIC DNA]</scope>
    <source>
        <strain evidence="2">cv. NJ 8807/NJ 8810</strain>
        <tissue evidence="1">Young leaf</tissue>
    </source>
</reference>
<protein>
    <submittedName>
        <fullName evidence="1">Uncharacterized protein</fullName>
    </submittedName>
</protein>
<sequence>MGKYILSIHTIGFENKKDSVLLVTNEEYDKCKSSHPLFFSNNGDTVFKVDKPGLFYFISGVAGHCDRGLKMIVKVLEPESPPPPPSSNETSGGGVKAARTISSSTVVIIATQTLTKKLSRSAKQPAVVQTTVK</sequence>
<dbReference type="Proteomes" id="UP000828048">
    <property type="component" value="Chromosome 8"/>
</dbReference>
<accession>A0ACB7YCB1</accession>
<evidence type="ECO:0000313" key="2">
    <source>
        <dbReference type="Proteomes" id="UP000828048"/>
    </source>
</evidence>
<comment type="caution">
    <text evidence="1">The sequence shown here is derived from an EMBL/GenBank/DDBJ whole genome shotgun (WGS) entry which is preliminary data.</text>
</comment>
<proteinExistence type="predicted"/>
<gene>
    <name evidence="1" type="ORF">Vadar_002064</name>
</gene>
<organism evidence="1 2">
    <name type="scientific">Vaccinium darrowii</name>
    <dbReference type="NCBI Taxonomy" id="229202"/>
    <lineage>
        <taxon>Eukaryota</taxon>
        <taxon>Viridiplantae</taxon>
        <taxon>Streptophyta</taxon>
        <taxon>Embryophyta</taxon>
        <taxon>Tracheophyta</taxon>
        <taxon>Spermatophyta</taxon>
        <taxon>Magnoliopsida</taxon>
        <taxon>eudicotyledons</taxon>
        <taxon>Gunneridae</taxon>
        <taxon>Pentapetalae</taxon>
        <taxon>asterids</taxon>
        <taxon>Ericales</taxon>
        <taxon>Ericaceae</taxon>
        <taxon>Vaccinioideae</taxon>
        <taxon>Vaccinieae</taxon>
        <taxon>Vaccinium</taxon>
    </lineage>
</organism>
<evidence type="ECO:0000313" key="1">
    <source>
        <dbReference type="EMBL" id="KAH7850723.1"/>
    </source>
</evidence>